<dbReference type="AlphaFoldDB" id="A0AAE8MIC5"/>
<evidence type="ECO:0000313" key="2">
    <source>
        <dbReference type="EMBL" id="SPJ85297.1"/>
    </source>
</evidence>
<organism evidence="2 3">
    <name type="scientific">Fusarium torulosum</name>
    <dbReference type="NCBI Taxonomy" id="33205"/>
    <lineage>
        <taxon>Eukaryota</taxon>
        <taxon>Fungi</taxon>
        <taxon>Dikarya</taxon>
        <taxon>Ascomycota</taxon>
        <taxon>Pezizomycotina</taxon>
        <taxon>Sordariomycetes</taxon>
        <taxon>Hypocreomycetidae</taxon>
        <taxon>Hypocreales</taxon>
        <taxon>Nectriaceae</taxon>
        <taxon>Fusarium</taxon>
    </lineage>
</organism>
<dbReference type="Proteomes" id="UP001187734">
    <property type="component" value="Unassembled WGS sequence"/>
</dbReference>
<accession>A0AAE8MIC5</accession>
<feature type="compositionally biased region" description="Low complexity" evidence="1">
    <location>
        <begin position="105"/>
        <end position="126"/>
    </location>
</feature>
<evidence type="ECO:0000313" key="3">
    <source>
        <dbReference type="Proteomes" id="UP001187734"/>
    </source>
</evidence>
<proteinExistence type="predicted"/>
<protein>
    <submittedName>
        <fullName evidence="2">Uncharacterized protein</fullName>
    </submittedName>
</protein>
<dbReference type="EMBL" id="ONZP01000460">
    <property type="protein sequence ID" value="SPJ85297.1"/>
    <property type="molecule type" value="Genomic_DNA"/>
</dbReference>
<feature type="region of interest" description="Disordered" evidence="1">
    <location>
        <begin position="89"/>
        <end position="163"/>
    </location>
</feature>
<evidence type="ECO:0000256" key="1">
    <source>
        <dbReference type="SAM" id="MobiDB-lite"/>
    </source>
</evidence>
<comment type="caution">
    <text evidence="2">The sequence shown here is derived from an EMBL/GenBank/DDBJ whole genome shotgun (WGS) entry which is preliminary data.</text>
</comment>
<sequence length="192" mass="21529">MFPSENRESVPAEELTIFVDDEHDPVLIHFRKLEQIARRSSEGRVAVKAPESLPDSTPLPVSSLFYVSDEDDPFMVKLEKLKKLARENCGWRSETPRDSSESADSDTSSAFSESQSSFSSSTSEATVYDNFTTEDEAKASKSSEATATIGWQTSPQAKRDERIPAFCQPIPTTQWLGRPWRDGCHPSVHRQQ</sequence>
<name>A0AAE8MIC5_9HYPO</name>
<reference evidence="2" key="1">
    <citation type="submission" date="2018-03" db="EMBL/GenBank/DDBJ databases">
        <authorList>
            <person name="Guldener U."/>
        </authorList>
    </citation>
    <scope>NUCLEOTIDE SEQUENCE</scope>
</reference>
<keyword evidence="3" id="KW-1185">Reference proteome</keyword>
<gene>
    <name evidence="2" type="ORF">FTOL_11078</name>
</gene>
<feature type="region of interest" description="Disordered" evidence="1">
    <location>
        <begin position="39"/>
        <end position="61"/>
    </location>
</feature>